<dbReference type="RefSeq" id="WP_010619236.1">
    <property type="nucleotide sequence ID" value="NZ_CP042371.1"/>
</dbReference>
<dbReference type="NCBIfam" id="NF002383">
    <property type="entry name" value="PRK01392.1"/>
    <property type="match status" value="1"/>
</dbReference>
<sequence>MESIFNDGDAQSIEEMLASRDERVAYQNKIVAENPHKTLLAIKLNIPGPIKNNQKIDQLFSTGLKKFLNELEINDFRFSLLKQTAKPSGSEAFLLVENDIKKTKLEAIHFEDEDPLGRLFDIDVLGNDQQAALSRVSLNLPVRKCFICSRPAKDCARSRRHSVAELQDKISQLYYLELENK</sequence>
<organism evidence="5 6">
    <name type="scientific">Secundilactobacillus malefermentans</name>
    <dbReference type="NCBI Taxonomy" id="176292"/>
    <lineage>
        <taxon>Bacteria</taxon>
        <taxon>Bacillati</taxon>
        <taxon>Bacillota</taxon>
        <taxon>Bacilli</taxon>
        <taxon>Lactobacillales</taxon>
        <taxon>Lactobacillaceae</taxon>
        <taxon>Secundilactobacillus</taxon>
    </lineage>
</organism>
<keyword evidence="2" id="KW-0808">Transferase</keyword>
<evidence type="ECO:0000256" key="2">
    <source>
        <dbReference type="ARBA" id="ARBA00022679"/>
    </source>
</evidence>
<dbReference type="STRING" id="1122149.FD44_GL000798"/>
<accession>A0A4V3A4C1</accession>
<evidence type="ECO:0000256" key="3">
    <source>
        <dbReference type="ARBA" id="ARBA00022695"/>
    </source>
</evidence>
<dbReference type="InterPro" id="IPR005551">
    <property type="entry name" value="CitX"/>
</dbReference>
<keyword evidence="3" id="KW-0548">Nucleotidyltransferase</keyword>
<evidence type="ECO:0000313" key="5">
    <source>
        <dbReference type="EMBL" id="TDG80203.1"/>
    </source>
</evidence>
<name>A0A4V3A4C1_9LACO</name>
<dbReference type="OrthoDB" id="3196716at2"/>
<dbReference type="AlphaFoldDB" id="A0A4V3A4C1"/>
<dbReference type="GO" id="GO:0050519">
    <property type="term" value="F:holo-citrate lyase synthase activity"/>
    <property type="evidence" value="ECO:0007669"/>
    <property type="project" value="UniProtKB-EC"/>
</dbReference>
<dbReference type="GO" id="GO:0051191">
    <property type="term" value="P:prosthetic group biosynthetic process"/>
    <property type="evidence" value="ECO:0007669"/>
    <property type="project" value="InterPro"/>
</dbReference>
<evidence type="ECO:0000256" key="1">
    <source>
        <dbReference type="ARBA" id="ARBA00012524"/>
    </source>
</evidence>
<proteinExistence type="predicted"/>
<dbReference type="NCBIfam" id="TIGR03124">
    <property type="entry name" value="citrate_citX"/>
    <property type="match status" value="1"/>
</dbReference>
<dbReference type="Proteomes" id="UP000294854">
    <property type="component" value="Unassembled WGS sequence"/>
</dbReference>
<dbReference type="Pfam" id="PF03802">
    <property type="entry name" value="CitX"/>
    <property type="match status" value="1"/>
</dbReference>
<comment type="caution">
    <text evidence="5">The sequence shown here is derived from an EMBL/GenBank/DDBJ whole genome shotgun (WGS) entry which is preliminary data.</text>
</comment>
<keyword evidence="6" id="KW-1185">Reference proteome</keyword>
<evidence type="ECO:0000313" key="6">
    <source>
        <dbReference type="Proteomes" id="UP000294854"/>
    </source>
</evidence>
<gene>
    <name evidence="5" type="ORF">C5L31_001813</name>
</gene>
<dbReference type="EC" id="2.7.7.61" evidence="1"/>
<comment type="catalytic activity">
    <reaction evidence="4">
        <text>apo-[citrate lyase ACP] + 2'-(5''-triphospho-alpha-D-ribosyl)-3'-dephospho-CoA = holo-[citrate lyase ACP] + diphosphate</text>
        <dbReference type="Rhea" id="RHEA:16333"/>
        <dbReference type="Rhea" id="RHEA-COMP:10157"/>
        <dbReference type="Rhea" id="RHEA-COMP:10158"/>
        <dbReference type="ChEBI" id="CHEBI:29999"/>
        <dbReference type="ChEBI" id="CHEBI:33019"/>
        <dbReference type="ChEBI" id="CHEBI:61378"/>
        <dbReference type="ChEBI" id="CHEBI:82683"/>
        <dbReference type="EC" id="2.7.7.61"/>
    </reaction>
</comment>
<dbReference type="EMBL" id="PUFO01000012">
    <property type="protein sequence ID" value="TDG80203.1"/>
    <property type="molecule type" value="Genomic_DNA"/>
</dbReference>
<protein>
    <recommendedName>
        <fullName evidence="1">citrate lyase holo-[acyl-carrier protein] synthase</fullName>
        <ecNumber evidence="1">2.7.7.61</ecNumber>
    </recommendedName>
</protein>
<evidence type="ECO:0000256" key="4">
    <source>
        <dbReference type="ARBA" id="ARBA00048574"/>
    </source>
</evidence>
<reference evidence="5 6" key="1">
    <citation type="journal article" date="2019" name="Appl. Microbiol. Biotechnol.">
        <title>Uncovering carbohydrate metabolism through a genotype-phenotype association study of 56 lactic acid bacteria genomes.</title>
        <authorList>
            <person name="Buron-Moles G."/>
            <person name="Chailyan A."/>
            <person name="Dolejs I."/>
            <person name="Forster J."/>
            <person name="Miks M.H."/>
        </authorList>
    </citation>
    <scope>NUCLEOTIDE SEQUENCE [LARGE SCALE GENOMIC DNA]</scope>
    <source>
        <strain evidence="5 6">ATCC 49373</strain>
    </source>
</reference>